<comment type="caution">
    <text evidence="11">The sequence shown here is derived from an EMBL/GenBank/DDBJ whole genome shotgun (WGS) entry which is preliminary data.</text>
</comment>
<evidence type="ECO:0000256" key="1">
    <source>
        <dbReference type="ARBA" id="ARBA00004496"/>
    </source>
</evidence>
<dbReference type="NCBIfam" id="TIGR00150">
    <property type="entry name" value="T6A_YjeE"/>
    <property type="match status" value="1"/>
</dbReference>
<proteinExistence type="inferred from homology"/>
<comment type="subcellular location">
    <subcellularLocation>
        <location evidence="1">Cytoplasm</location>
    </subcellularLocation>
</comment>
<evidence type="ECO:0000256" key="3">
    <source>
        <dbReference type="ARBA" id="ARBA00019010"/>
    </source>
</evidence>
<evidence type="ECO:0000256" key="5">
    <source>
        <dbReference type="ARBA" id="ARBA00022694"/>
    </source>
</evidence>
<dbReference type="EMBL" id="BLVO01000013">
    <property type="protein sequence ID" value="GFM33991.1"/>
    <property type="molecule type" value="Genomic_DNA"/>
</dbReference>
<evidence type="ECO:0000256" key="4">
    <source>
        <dbReference type="ARBA" id="ARBA00022490"/>
    </source>
</evidence>
<dbReference type="SUPFAM" id="SSF52540">
    <property type="entry name" value="P-loop containing nucleoside triphosphate hydrolases"/>
    <property type="match status" value="1"/>
</dbReference>
<dbReference type="GO" id="GO:0002949">
    <property type="term" value="P:tRNA threonylcarbamoyladenosine modification"/>
    <property type="evidence" value="ECO:0007669"/>
    <property type="project" value="InterPro"/>
</dbReference>
<dbReference type="RefSeq" id="WP_174405627.1">
    <property type="nucleotide sequence ID" value="NZ_BLVO01000013.1"/>
</dbReference>
<dbReference type="Gene3D" id="3.40.50.300">
    <property type="entry name" value="P-loop containing nucleotide triphosphate hydrolases"/>
    <property type="match status" value="1"/>
</dbReference>
<gene>
    <name evidence="11" type="ORF">DSM101010T_23560</name>
</gene>
<dbReference type="GO" id="GO:0016740">
    <property type="term" value="F:transferase activity"/>
    <property type="evidence" value="ECO:0007669"/>
    <property type="project" value="UniProtKB-KW"/>
</dbReference>
<dbReference type="GO" id="GO:0005737">
    <property type="term" value="C:cytoplasm"/>
    <property type="evidence" value="ECO:0007669"/>
    <property type="project" value="UniProtKB-SubCell"/>
</dbReference>
<keyword evidence="12" id="KW-1185">Reference proteome</keyword>
<dbReference type="GO" id="GO:0005524">
    <property type="term" value="F:ATP binding"/>
    <property type="evidence" value="ECO:0007669"/>
    <property type="project" value="UniProtKB-KW"/>
</dbReference>
<evidence type="ECO:0000313" key="11">
    <source>
        <dbReference type="EMBL" id="GFM33991.1"/>
    </source>
</evidence>
<evidence type="ECO:0000256" key="6">
    <source>
        <dbReference type="ARBA" id="ARBA00022723"/>
    </source>
</evidence>
<evidence type="ECO:0000256" key="7">
    <source>
        <dbReference type="ARBA" id="ARBA00022741"/>
    </source>
</evidence>
<accession>A0A7J0BL62</accession>
<reference evidence="11 12" key="1">
    <citation type="submission" date="2020-05" db="EMBL/GenBank/DDBJ databases">
        <title>Draft genome sequence of Desulfovibrio sp. strain HN2T.</title>
        <authorList>
            <person name="Ueno A."/>
            <person name="Tamazawa S."/>
            <person name="Tamamura S."/>
            <person name="Murakami T."/>
            <person name="Kiyama T."/>
            <person name="Inomata H."/>
            <person name="Amano Y."/>
            <person name="Miyakawa K."/>
            <person name="Tamaki H."/>
            <person name="Naganuma T."/>
            <person name="Kaneko K."/>
        </authorList>
    </citation>
    <scope>NUCLEOTIDE SEQUENCE [LARGE SCALE GENOMIC DNA]</scope>
    <source>
        <strain evidence="11 12">HN2</strain>
    </source>
</reference>
<dbReference type="PANTHER" id="PTHR33540">
    <property type="entry name" value="TRNA THREONYLCARBAMOYLADENOSINE BIOSYNTHESIS PROTEIN TSAE"/>
    <property type="match status" value="1"/>
</dbReference>
<sequence>MHLKLLDSDTTEYLGRAVATALQKTGTACPILFQGPLGSGKTTLVRALVESMPGGDNAEVSSPSFNVYNIYPTRPEIVHYDMYRLEGSPVESSYYEFLDEGRSVLLVEWAEFIPRAEWPDEWLLFRWLPCDEGRLVEISSSGSSARRCYDELRLLVEQLRQ</sequence>
<name>A0A7J0BL62_9BACT</name>
<dbReference type="PANTHER" id="PTHR33540:SF2">
    <property type="entry name" value="TRNA THREONYLCARBAMOYLADENOSINE BIOSYNTHESIS PROTEIN TSAE"/>
    <property type="match status" value="1"/>
</dbReference>
<dbReference type="GO" id="GO:0046872">
    <property type="term" value="F:metal ion binding"/>
    <property type="evidence" value="ECO:0007669"/>
    <property type="project" value="UniProtKB-KW"/>
</dbReference>
<dbReference type="AlphaFoldDB" id="A0A7J0BL62"/>
<dbReference type="InterPro" id="IPR027417">
    <property type="entry name" value="P-loop_NTPase"/>
</dbReference>
<protein>
    <recommendedName>
        <fullName evidence="3">tRNA threonylcarbamoyladenosine biosynthesis protein TsaE</fullName>
    </recommendedName>
    <alternativeName>
        <fullName evidence="10">t(6)A37 threonylcarbamoyladenosine biosynthesis protein TsaE</fullName>
    </alternativeName>
</protein>
<dbReference type="Proteomes" id="UP000503840">
    <property type="component" value="Unassembled WGS sequence"/>
</dbReference>
<evidence type="ECO:0000256" key="9">
    <source>
        <dbReference type="ARBA" id="ARBA00022842"/>
    </source>
</evidence>
<evidence type="ECO:0000256" key="8">
    <source>
        <dbReference type="ARBA" id="ARBA00022840"/>
    </source>
</evidence>
<evidence type="ECO:0000313" key="12">
    <source>
        <dbReference type="Proteomes" id="UP000503840"/>
    </source>
</evidence>
<dbReference type="Pfam" id="PF02367">
    <property type="entry name" value="TsaE"/>
    <property type="match status" value="1"/>
</dbReference>
<keyword evidence="9" id="KW-0460">Magnesium</keyword>
<keyword evidence="11" id="KW-0808">Transferase</keyword>
<comment type="similarity">
    <text evidence="2">Belongs to the TsaE family.</text>
</comment>
<keyword evidence="7" id="KW-0547">Nucleotide-binding</keyword>
<evidence type="ECO:0000256" key="10">
    <source>
        <dbReference type="ARBA" id="ARBA00032441"/>
    </source>
</evidence>
<organism evidence="11 12">
    <name type="scientific">Desulfovibrio subterraneus</name>
    <dbReference type="NCBI Taxonomy" id="2718620"/>
    <lineage>
        <taxon>Bacteria</taxon>
        <taxon>Pseudomonadati</taxon>
        <taxon>Thermodesulfobacteriota</taxon>
        <taxon>Desulfovibrionia</taxon>
        <taxon>Desulfovibrionales</taxon>
        <taxon>Desulfovibrionaceae</taxon>
        <taxon>Desulfovibrio</taxon>
    </lineage>
</organism>
<keyword evidence="8" id="KW-0067">ATP-binding</keyword>
<keyword evidence="5" id="KW-0819">tRNA processing</keyword>
<keyword evidence="4" id="KW-0963">Cytoplasm</keyword>
<keyword evidence="6" id="KW-0479">Metal-binding</keyword>
<evidence type="ECO:0000256" key="2">
    <source>
        <dbReference type="ARBA" id="ARBA00007599"/>
    </source>
</evidence>
<dbReference type="InterPro" id="IPR003442">
    <property type="entry name" value="T6A_TsaE"/>
</dbReference>